<dbReference type="PANTHER" id="PTHR24379:SF127">
    <property type="entry name" value="BLOODY FINGERS-RELATED"/>
    <property type="match status" value="1"/>
</dbReference>
<dbReference type="InterPro" id="IPR036236">
    <property type="entry name" value="Znf_C2H2_sf"/>
</dbReference>
<dbReference type="PANTHER" id="PTHR24379">
    <property type="entry name" value="KRAB AND ZINC FINGER DOMAIN-CONTAINING"/>
    <property type="match status" value="1"/>
</dbReference>
<comment type="subcellular location">
    <subcellularLocation>
        <location evidence="1">Nucleus</location>
    </subcellularLocation>
</comment>
<dbReference type="SUPFAM" id="SSF57716">
    <property type="entry name" value="Glucocorticoid receptor-like (DNA-binding domain)"/>
    <property type="match status" value="1"/>
</dbReference>
<dbReference type="Gene3D" id="3.30.160.60">
    <property type="entry name" value="Classic Zinc Finger"/>
    <property type="match status" value="7"/>
</dbReference>
<dbReference type="SMART" id="SM00355">
    <property type="entry name" value="ZnF_C2H2"/>
    <property type="match status" value="10"/>
</dbReference>
<feature type="compositionally biased region" description="Basic and acidic residues" evidence="9">
    <location>
        <begin position="141"/>
        <end position="151"/>
    </location>
</feature>
<dbReference type="GO" id="GO:0000977">
    <property type="term" value="F:RNA polymerase II transcription regulatory region sequence-specific DNA binding"/>
    <property type="evidence" value="ECO:0007669"/>
    <property type="project" value="TreeGrafter"/>
</dbReference>
<dbReference type="FunFam" id="3.30.160.60:FF:000100">
    <property type="entry name" value="Zinc finger 45-like"/>
    <property type="match status" value="1"/>
</dbReference>
<dbReference type="InterPro" id="IPR013087">
    <property type="entry name" value="Znf_C2H2_type"/>
</dbReference>
<feature type="domain" description="C2H2-type" evidence="10">
    <location>
        <begin position="203"/>
        <end position="231"/>
    </location>
</feature>
<protein>
    <submittedName>
        <fullName evidence="12">Putative c2h2-type zn-finger protein</fullName>
    </submittedName>
</protein>
<feature type="domain" description="ZAD" evidence="11">
    <location>
        <begin position="29"/>
        <end position="104"/>
    </location>
</feature>
<feature type="binding site" evidence="8">
    <location>
        <position position="31"/>
    </location>
    <ligand>
        <name>Zn(2+)</name>
        <dbReference type="ChEBI" id="CHEBI:29105"/>
    </ligand>
</feature>
<dbReference type="PROSITE" id="PS51915">
    <property type="entry name" value="ZAD"/>
    <property type="match status" value="1"/>
</dbReference>
<evidence type="ECO:0000256" key="7">
    <source>
        <dbReference type="PROSITE-ProRule" id="PRU00042"/>
    </source>
</evidence>
<proteinExistence type="evidence at transcript level"/>
<dbReference type="FunFam" id="3.30.160.60:FF:000161">
    <property type="entry name" value="Zinc finger protein 366"/>
    <property type="match status" value="1"/>
</dbReference>
<reference evidence="12" key="1">
    <citation type="journal article" date="2014" name="PLoS Negl. Trop. Dis.">
        <title>An updated insight into the Sialotranscriptome of Triatoma infestans: developmental stage and geographic variations.</title>
        <authorList>
            <person name="Schwarz A."/>
            <person name="Medrano-Mercado N."/>
            <person name="Schaub G.A."/>
            <person name="Struchiner C.J."/>
            <person name="Bargues M.D."/>
            <person name="Levy M.Z."/>
            <person name="Ribeiro J.M."/>
        </authorList>
    </citation>
    <scope>NUCLEOTIDE SEQUENCE</scope>
    <source>
        <strain evidence="12">Chile</strain>
        <tissue evidence="12">Salivary glands</tissue>
    </source>
</reference>
<evidence type="ECO:0000256" key="1">
    <source>
        <dbReference type="ARBA" id="ARBA00004123"/>
    </source>
</evidence>
<name>A0A023EZ05_TRIIF</name>
<evidence type="ECO:0000259" key="11">
    <source>
        <dbReference type="PROSITE" id="PS51915"/>
    </source>
</evidence>
<feature type="domain" description="C2H2-type" evidence="10">
    <location>
        <begin position="352"/>
        <end position="379"/>
    </location>
</feature>
<organism evidence="12">
    <name type="scientific">Triatoma infestans</name>
    <name type="common">Assassin bug</name>
    <dbReference type="NCBI Taxonomy" id="30076"/>
    <lineage>
        <taxon>Eukaryota</taxon>
        <taxon>Metazoa</taxon>
        <taxon>Ecdysozoa</taxon>
        <taxon>Arthropoda</taxon>
        <taxon>Hexapoda</taxon>
        <taxon>Insecta</taxon>
        <taxon>Pterygota</taxon>
        <taxon>Neoptera</taxon>
        <taxon>Paraneoptera</taxon>
        <taxon>Hemiptera</taxon>
        <taxon>Heteroptera</taxon>
        <taxon>Panheteroptera</taxon>
        <taxon>Cimicomorpha</taxon>
        <taxon>Reduviidae</taxon>
        <taxon>Triatominae</taxon>
        <taxon>Triatoma</taxon>
    </lineage>
</organism>
<feature type="binding site" evidence="8">
    <location>
        <position position="34"/>
    </location>
    <ligand>
        <name>Zn(2+)</name>
        <dbReference type="ChEBI" id="CHEBI:29105"/>
    </ligand>
</feature>
<dbReference type="SMART" id="SM00868">
    <property type="entry name" value="zf-AD"/>
    <property type="match status" value="1"/>
</dbReference>
<evidence type="ECO:0000256" key="2">
    <source>
        <dbReference type="ARBA" id="ARBA00022723"/>
    </source>
</evidence>
<feature type="domain" description="C2H2-type" evidence="10">
    <location>
        <begin position="409"/>
        <end position="436"/>
    </location>
</feature>
<feature type="binding site" evidence="8">
    <location>
        <position position="80"/>
    </location>
    <ligand>
        <name>Zn(2+)</name>
        <dbReference type="ChEBI" id="CHEBI:29105"/>
    </ligand>
</feature>
<dbReference type="FunFam" id="3.30.160.60:FF:000145">
    <property type="entry name" value="Zinc finger protein 574"/>
    <property type="match status" value="1"/>
</dbReference>
<keyword evidence="2 8" id="KW-0479">Metal-binding</keyword>
<keyword evidence="4 7" id="KW-0863">Zinc-finger</keyword>
<feature type="compositionally biased region" description="Polar residues" evidence="9">
    <location>
        <begin position="152"/>
        <end position="164"/>
    </location>
</feature>
<accession>A0A023EZ05</accession>
<sequence>METEQFSESSHVTEASAEILYPKETSLESICRICSVNSDYLMPVFSGEGLDQQLSTKISTYLPIKVAEDDDLPKKICYQCASTILAWHELVENCLKTEKRLNNLSRNQSKKGRIKRAELNNSYHMDVTTLENSYQNANTQEKTDNNLRKSETGQNEVETSVKNISKNKKRKHEISKCLICNKIFQHADYLKIHLLTHSDVRPHLCHICGASFKRKDHANQHKKTVHCNHPDVVRELKDKGEEPITCDLCGEVKPTRKALALHKKRHDTNLNCDICGAVFSLCSLLKSHMMKNHDTYSCVCETCGEVLKSGYAFYLHKRKHSTAFICYVCGKSFIHSSSLRTHMVVHSDERPWTCDLCNKSFKLKTRLKLHEATHSDCRPHDCLVCVGKSFKTKSALIVHNNMHRNVRPYPCPHCPFRARKNSDLLCHVRTHTGEKPYKCDVCGRGFAQSGDMRKHRRTHDKHI</sequence>
<dbReference type="GO" id="GO:0005634">
    <property type="term" value="C:nucleus"/>
    <property type="evidence" value="ECO:0007669"/>
    <property type="project" value="UniProtKB-SubCell"/>
</dbReference>
<dbReference type="Pfam" id="PF00096">
    <property type="entry name" value="zf-C2H2"/>
    <property type="match status" value="4"/>
</dbReference>
<feature type="domain" description="C2H2-type" evidence="10">
    <location>
        <begin position="175"/>
        <end position="202"/>
    </location>
</feature>
<feature type="domain" description="C2H2-type" evidence="10">
    <location>
        <begin position="270"/>
        <end position="293"/>
    </location>
</feature>
<dbReference type="AlphaFoldDB" id="A0A023EZ05"/>
<feature type="domain" description="C2H2-type" evidence="10">
    <location>
        <begin position="324"/>
        <end position="351"/>
    </location>
</feature>
<evidence type="ECO:0000256" key="8">
    <source>
        <dbReference type="PROSITE-ProRule" id="PRU01263"/>
    </source>
</evidence>
<evidence type="ECO:0000256" key="5">
    <source>
        <dbReference type="ARBA" id="ARBA00022833"/>
    </source>
</evidence>
<dbReference type="InterPro" id="IPR012934">
    <property type="entry name" value="Znf_AD"/>
</dbReference>
<dbReference type="PROSITE" id="PS50157">
    <property type="entry name" value="ZINC_FINGER_C2H2_2"/>
    <property type="match status" value="8"/>
</dbReference>
<dbReference type="Gene3D" id="3.40.1800.20">
    <property type="match status" value="1"/>
</dbReference>
<evidence type="ECO:0000259" key="10">
    <source>
        <dbReference type="PROSITE" id="PS50157"/>
    </source>
</evidence>
<keyword evidence="3" id="KW-0677">Repeat</keyword>
<dbReference type="Pfam" id="PF07776">
    <property type="entry name" value="zf-AD"/>
    <property type="match status" value="1"/>
</dbReference>
<feature type="binding site" evidence="8">
    <location>
        <position position="77"/>
    </location>
    <ligand>
        <name>Zn(2+)</name>
        <dbReference type="ChEBI" id="CHEBI:29105"/>
    </ligand>
</feature>
<dbReference type="EMBL" id="GBBI01004275">
    <property type="protein sequence ID" value="JAC14437.1"/>
    <property type="molecule type" value="mRNA"/>
</dbReference>
<evidence type="ECO:0000256" key="6">
    <source>
        <dbReference type="ARBA" id="ARBA00023242"/>
    </source>
</evidence>
<keyword evidence="6" id="KW-0539">Nucleus</keyword>
<evidence type="ECO:0000256" key="9">
    <source>
        <dbReference type="SAM" id="MobiDB-lite"/>
    </source>
</evidence>
<dbReference type="SUPFAM" id="SSF57667">
    <property type="entry name" value="beta-beta-alpha zinc fingers"/>
    <property type="match status" value="6"/>
</dbReference>
<dbReference type="GO" id="GO:0008270">
    <property type="term" value="F:zinc ion binding"/>
    <property type="evidence" value="ECO:0007669"/>
    <property type="project" value="UniProtKB-UniRule"/>
</dbReference>
<dbReference type="FunFam" id="3.30.160.60:FF:000557">
    <property type="entry name" value="zinc finger and SCAN domain-containing protein 29"/>
    <property type="match status" value="1"/>
</dbReference>
<feature type="region of interest" description="Disordered" evidence="9">
    <location>
        <begin position="136"/>
        <end position="164"/>
    </location>
</feature>
<evidence type="ECO:0000313" key="12">
    <source>
        <dbReference type="EMBL" id="JAC14437.1"/>
    </source>
</evidence>
<dbReference type="GO" id="GO:0000981">
    <property type="term" value="F:DNA-binding transcription factor activity, RNA polymerase II-specific"/>
    <property type="evidence" value="ECO:0007669"/>
    <property type="project" value="TreeGrafter"/>
</dbReference>
<evidence type="ECO:0000256" key="4">
    <source>
        <dbReference type="ARBA" id="ARBA00022771"/>
    </source>
</evidence>
<keyword evidence="5 8" id="KW-0862">Zinc</keyword>
<evidence type="ECO:0000256" key="3">
    <source>
        <dbReference type="ARBA" id="ARBA00022737"/>
    </source>
</evidence>
<feature type="domain" description="C2H2-type" evidence="10">
    <location>
        <begin position="437"/>
        <end position="463"/>
    </location>
</feature>
<feature type="domain" description="C2H2-type" evidence="10">
    <location>
        <begin position="380"/>
        <end position="408"/>
    </location>
</feature>
<dbReference type="PROSITE" id="PS00028">
    <property type="entry name" value="ZINC_FINGER_C2H2_1"/>
    <property type="match status" value="6"/>
</dbReference>